<feature type="chain" id="PRO_5011623223" evidence="1">
    <location>
        <begin position="22"/>
        <end position="165"/>
    </location>
</feature>
<name>A0A1H9QN72_9SPHI</name>
<dbReference type="RefSeq" id="WP_090884389.1">
    <property type="nucleotide sequence ID" value="NZ_FOGG01000012.1"/>
</dbReference>
<keyword evidence="4" id="KW-1185">Reference proteome</keyword>
<proteinExistence type="predicted"/>
<dbReference type="InterPro" id="IPR021533">
    <property type="entry name" value="PepSY-like"/>
</dbReference>
<protein>
    <submittedName>
        <fullName evidence="3">Putative beta-lactamase-inhibitor-like, PepSY-like</fullName>
    </submittedName>
</protein>
<evidence type="ECO:0000313" key="3">
    <source>
        <dbReference type="EMBL" id="SER61193.1"/>
    </source>
</evidence>
<dbReference type="Pfam" id="PF11396">
    <property type="entry name" value="PepSY_like"/>
    <property type="match status" value="1"/>
</dbReference>
<feature type="signal peptide" evidence="1">
    <location>
        <begin position="1"/>
        <end position="21"/>
    </location>
</feature>
<gene>
    <name evidence="3" type="ORF">SAMN04488023_11248</name>
</gene>
<dbReference type="SUPFAM" id="SSF160574">
    <property type="entry name" value="BT0923-like"/>
    <property type="match status" value="1"/>
</dbReference>
<feature type="domain" description="Putative beta-lactamase-inhibitor-like PepSY-like" evidence="2">
    <location>
        <begin position="80"/>
        <end position="161"/>
    </location>
</feature>
<dbReference type="STRING" id="390241.SAMN04488023_11248"/>
<keyword evidence="1" id="KW-0732">Signal</keyword>
<sequence>MMKNTFKILPALLLFSASLHASPPNRFDEEVVMSTTLFDHKPVVQVSLPKTALAFIQKHFGKTAVREVKAKKSPTPQGTFYEVKLADDTEIDFGKAGNWIEAKAEEPNKLPTSFFPGAIQAYLKKKFSGIGVESIDKSAAGYKLELTNDTKLYFNANGGFLRKKK</sequence>
<dbReference type="Gene3D" id="3.40.1420.30">
    <property type="match status" value="1"/>
</dbReference>
<dbReference type="EMBL" id="FOGG01000012">
    <property type="protein sequence ID" value="SER61193.1"/>
    <property type="molecule type" value="Genomic_DNA"/>
</dbReference>
<accession>A0A1H9QN72</accession>
<evidence type="ECO:0000259" key="2">
    <source>
        <dbReference type="Pfam" id="PF11396"/>
    </source>
</evidence>
<dbReference type="AlphaFoldDB" id="A0A1H9QN72"/>
<dbReference type="Proteomes" id="UP000199572">
    <property type="component" value="Unassembled WGS sequence"/>
</dbReference>
<evidence type="ECO:0000313" key="4">
    <source>
        <dbReference type="Proteomes" id="UP000199572"/>
    </source>
</evidence>
<dbReference type="OrthoDB" id="710080at2"/>
<evidence type="ECO:0000256" key="1">
    <source>
        <dbReference type="SAM" id="SignalP"/>
    </source>
</evidence>
<reference evidence="3 4" key="1">
    <citation type="submission" date="2016-10" db="EMBL/GenBank/DDBJ databases">
        <authorList>
            <person name="de Groot N.N."/>
        </authorList>
    </citation>
    <scope>NUCLEOTIDE SEQUENCE [LARGE SCALE GENOMIC DNA]</scope>
    <source>
        <strain evidence="3 4">DSM 18610</strain>
    </source>
</reference>
<organism evidence="3 4">
    <name type="scientific">Pedobacter rhizosphaerae</name>
    <dbReference type="NCBI Taxonomy" id="390241"/>
    <lineage>
        <taxon>Bacteria</taxon>
        <taxon>Pseudomonadati</taxon>
        <taxon>Bacteroidota</taxon>
        <taxon>Sphingobacteriia</taxon>
        <taxon>Sphingobacteriales</taxon>
        <taxon>Sphingobacteriaceae</taxon>
        <taxon>Pedobacter</taxon>
    </lineage>
</organism>